<feature type="domain" description="4Fe-4S ferredoxin-type" evidence="1">
    <location>
        <begin position="35"/>
        <end position="65"/>
    </location>
</feature>
<dbReference type="SUPFAM" id="SSF54862">
    <property type="entry name" value="4Fe-4S ferredoxins"/>
    <property type="match status" value="1"/>
</dbReference>
<evidence type="ECO:0000259" key="1">
    <source>
        <dbReference type="PROSITE" id="PS51379"/>
    </source>
</evidence>
<dbReference type="InterPro" id="IPR017896">
    <property type="entry name" value="4Fe4S_Fe-S-bd"/>
</dbReference>
<comment type="caution">
    <text evidence="2">The sequence shown here is derived from an EMBL/GenBank/DDBJ whole genome shotgun (WGS) entry which is preliminary data.</text>
</comment>
<dbReference type="InterPro" id="IPR052977">
    <property type="entry name" value="Polyferredoxin-like_ET"/>
</dbReference>
<dbReference type="PANTHER" id="PTHR43193">
    <property type="match status" value="1"/>
</dbReference>
<organism evidence="2">
    <name type="scientific">bioreactor metagenome</name>
    <dbReference type="NCBI Taxonomy" id="1076179"/>
    <lineage>
        <taxon>unclassified sequences</taxon>
        <taxon>metagenomes</taxon>
        <taxon>ecological metagenomes</taxon>
    </lineage>
</organism>
<dbReference type="InterPro" id="IPR007525">
    <property type="entry name" value="FrhB_FdhB_C"/>
</dbReference>
<dbReference type="Pfam" id="PF04432">
    <property type="entry name" value="FrhB_FdhB_C"/>
    <property type="match status" value="1"/>
</dbReference>
<dbReference type="PROSITE" id="PS51379">
    <property type="entry name" value="4FE4S_FER_2"/>
    <property type="match status" value="2"/>
</dbReference>
<dbReference type="PROSITE" id="PS00198">
    <property type="entry name" value="4FE4S_FER_1"/>
    <property type="match status" value="1"/>
</dbReference>
<dbReference type="Gene3D" id="3.30.70.20">
    <property type="match status" value="1"/>
</dbReference>
<dbReference type="InterPro" id="IPR017900">
    <property type="entry name" value="4Fe4S_Fe_S_CS"/>
</dbReference>
<evidence type="ECO:0000313" key="2">
    <source>
        <dbReference type="EMBL" id="MPL97029.1"/>
    </source>
</evidence>
<dbReference type="EMBL" id="VSSQ01000537">
    <property type="protein sequence ID" value="MPL97029.1"/>
    <property type="molecule type" value="Genomic_DNA"/>
</dbReference>
<protein>
    <recommendedName>
        <fullName evidence="1">4Fe-4S ferredoxin-type domain-containing protein</fullName>
    </recommendedName>
</protein>
<dbReference type="Pfam" id="PF12838">
    <property type="entry name" value="Fer4_7"/>
    <property type="match status" value="1"/>
</dbReference>
<dbReference type="Pfam" id="PF04422">
    <property type="entry name" value="FrhB_FdhB_N"/>
    <property type="match status" value="1"/>
</dbReference>
<dbReference type="InterPro" id="IPR007516">
    <property type="entry name" value="Co_F420_Hydgase/DH_bsu_N"/>
</dbReference>
<dbReference type="AlphaFoldDB" id="A0A644VZY9"/>
<feature type="domain" description="4Fe-4S ferredoxin-type" evidence="1">
    <location>
        <begin position="1"/>
        <end position="30"/>
    </location>
</feature>
<dbReference type="PANTHER" id="PTHR43193:SF2">
    <property type="entry name" value="POLYFERREDOXIN PROTEIN FWDF"/>
    <property type="match status" value="1"/>
</dbReference>
<accession>A0A644VZY9</accession>
<proteinExistence type="predicted"/>
<name>A0A644VZY9_9ZZZZ</name>
<reference evidence="2" key="1">
    <citation type="submission" date="2019-08" db="EMBL/GenBank/DDBJ databases">
        <authorList>
            <person name="Kucharzyk K."/>
            <person name="Murdoch R.W."/>
            <person name="Higgins S."/>
            <person name="Loffler F."/>
        </authorList>
    </citation>
    <scope>NUCLEOTIDE SEQUENCE</scope>
</reference>
<gene>
    <name evidence="2" type="ORF">SDC9_43216</name>
</gene>
<sequence length="367" mass="41274">MIIILDKKDCVGCGACANRCPKQCIAMKEDSEGFVYPNIDKEMCINCGLCERVCPVINLPKHREVQAVYACYNKDEKVRMNSSSGGCFSLLADYTLKQNGYVVGAAFDTDLSVHHILINTVEDLALLRGSKYLQSRMENIYSFVQEVLEKGELILFSGTPCQVAGLKTFLGREYDNLFAVDLVCHGVPSPKVYREKLSEVEEKIGEKVVNVKFRDKTSGWNGFNLIFAGEKKLVKEVKQESSYMQAFLKNISVRPSCSVCRYNNEHSSADLTIADYWGVETKFPELSDNKGVTVVLVNTVKGDRLFDQVKKNAAVWKSDFTHAAQHNFAMKNIGALHPARKEFFARLGTENMDILVPELIKKFKNDK</sequence>